<dbReference type="CDD" id="cd04301">
    <property type="entry name" value="NAT_SF"/>
    <property type="match status" value="1"/>
</dbReference>
<dbReference type="InterPro" id="IPR000182">
    <property type="entry name" value="GNAT_dom"/>
</dbReference>
<protein>
    <submittedName>
        <fullName evidence="4">GNAT family N-acetyltransferase</fullName>
        <ecNumber evidence="4">2.3.1.-</ecNumber>
    </submittedName>
</protein>
<keyword evidence="2 4" id="KW-0012">Acyltransferase</keyword>
<dbReference type="RefSeq" id="WP_208675096.1">
    <property type="nucleotide sequence ID" value="NZ_CP030139.2"/>
</dbReference>
<proteinExistence type="predicted"/>
<dbReference type="Proteomes" id="UP000267249">
    <property type="component" value="Chromosome"/>
</dbReference>
<keyword evidence="1 4" id="KW-0808">Transferase</keyword>
<accession>A0AAN1QLP3</accession>
<dbReference type="Gene3D" id="3.40.630.30">
    <property type="match status" value="1"/>
</dbReference>
<sequence>MIRLANNDDLPILVNIWLSASREAHAFIPDEFWLSQAEAMRDQYLPGAETYVVCDAAGTPVGFLSLVEDSLAALFVDPTHQGKGIGSALLRQAQSLRKGLGLCVYVNNDRAQKFYRRHGFKPVEERLDERTGERELFMQWSTT</sequence>
<reference evidence="4 5" key="1">
    <citation type="journal article" date="2018" name="Sci. Rep.">
        <title>Genome Features and Biochemical Characteristics of a Robust, Fast Growing and Naturally Transformable Cyanobacterium Synechococcus elongatus PCC 11801 Isolated from India.</title>
        <authorList>
            <person name="Jaiswal D."/>
            <person name="Sengupta A."/>
            <person name="Sohoni S."/>
            <person name="Sengupta S."/>
            <person name="Phadnavis A.G."/>
            <person name="Pakrasi H.B."/>
            <person name="Wangikar P.P."/>
        </authorList>
    </citation>
    <scope>NUCLEOTIDE SEQUENCE [LARGE SCALE GENOMIC DNA]</scope>
    <source>
        <strain evidence="4 5">PCC 11801</strain>
    </source>
</reference>
<evidence type="ECO:0000256" key="2">
    <source>
        <dbReference type="ARBA" id="ARBA00023315"/>
    </source>
</evidence>
<dbReference type="PROSITE" id="PS51186">
    <property type="entry name" value="GNAT"/>
    <property type="match status" value="1"/>
</dbReference>
<name>A0AAN1QLP3_SYNEL</name>
<dbReference type="PANTHER" id="PTHR43800:SF1">
    <property type="entry name" value="PEPTIDYL-LYSINE N-ACETYLTRANSFERASE YJAB"/>
    <property type="match status" value="1"/>
</dbReference>
<dbReference type="EC" id="2.3.1.-" evidence="4"/>
<evidence type="ECO:0000259" key="3">
    <source>
        <dbReference type="PROSITE" id="PS51186"/>
    </source>
</evidence>
<dbReference type="GO" id="GO:0016747">
    <property type="term" value="F:acyltransferase activity, transferring groups other than amino-acyl groups"/>
    <property type="evidence" value="ECO:0007669"/>
    <property type="project" value="InterPro"/>
</dbReference>
<dbReference type="EMBL" id="CP030139">
    <property type="protein sequence ID" value="AZB71633.1"/>
    <property type="molecule type" value="Genomic_DNA"/>
</dbReference>
<dbReference type="AlphaFoldDB" id="A0AAN1QLP3"/>
<organism evidence="4 5">
    <name type="scientific">Synechococcus elongatus PCC 11801</name>
    <dbReference type="NCBI Taxonomy" id="2219813"/>
    <lineage>
        <taxon>Bacteria</taxon>
        <taxon>Bacillati</taxon>
        <taxon>Cyanobacteriota</taxon>
        <taxon>Cyanophyceae</taxon>
        <taxon>Synechococcales</taxon>
        <taxon>Synechococcaceae</taxon>
        <taxon>Synechococcus</taxon>
    </lineage>
</organism>
<gene>
    <name evidence="4" type="ORF">DOP62_01850</name>
</gene>
<dbReference type="Pfam" id="PF13508">
    <property type="entry name" value="Acetyltransf_7"/>
    <property type="match status" value="1"/>
</dbReference>
<dbReference type="PANTHER" id="PTHR43800">
    <property type="entry name" value="PEPTIDYL-LYSINE N-ACETYLTRANSFERASE YJAB"/>
    <property type="match status" value="1"/>
</dbReference>
<evidence type="ECO:0000313" key="4">
    <source>
        <dbReference type="EMBL" id="AZB71633.1"/>
    </source>
</evidence>
<dbReference type="InterPro" id="IPR016181">
    <property type="entry name" value="Acyl_CoA_acyltransferase"/>
</dbReference>
<evidence type="ECO:0000256" key="1">
    <source>
        <dbReference type="ARBA" id="ARBA00022679"/>
    </source>
</evidence>
<dbReference type="SUPFAM" id="SSF55729">
    <property type="entry name" value="Acyl-CoA N-acyltransferases (Nat)"/>
    <property type="match status" value="1"/>
</dbReference>
<evidence type="ECO:0000313" key="5">
    <source>
        <dbReference type="Proteomes" id="UP000267249"/>
    </source>
</evidence>
<feature type="domain" description="N-acetyltransferase" evidence="3">
    <location>
        <begin position="1"/>
        <end position="143"/>
    </location>
</feature>